<reference evidence="2" key="1">
    <citation type="submission" date="2019-03" db="EMBL/GenBank/DDBJ databases">
        <authorList>
            <person name="Hao L."/>
        </authorList>
    </citation>
    <scope>NUCLEOTIDE SEQUENCE</scope>
</reference>
<name>A0A485LXN4_9ZZZZ</name>
<accession>A0A485LXN4</accession>
<sequence>MRKIAIASGKGGTGKTTVATNLAAVASRNSIRVAYLDCDVEEPNGALFLRPQIEEKRPVNVSVPGVLEGMCTGCGLCREICQYGAVAVVNKNVLVFPELCHGCAGCWMVCQTGALVESMRTIGRLEMGRADKVDFVQGILNIGEAMSPPVIRQVKEAAVDADLLIIDSPPGTSCPVIESIRDADYVVLVTEPTPFGLNDLVLAVETVRMLALPFGVVINRSDTGDGQTQDYCRKQDIEILAEIPDDRRVAEAYSRGELACDAVQDYSAVFASLVERLLKG</sequence>
<dbReference type="Pfam" id="PF00037">
    <property type="entry name" value="Fer4"/>
    <property type="match status" value="1"/>
</dbReference>
<evidence type="ECO:0000259" key="1">
    <source>
        <dbReference type="PROSITE" id="PS51379"/>
    </source>
</evidence>
<dbReference type="InterPro" id="IPR017896">
    <property type="entry name" value="4Fe4S_Fe-S-bd"/>
</dbReference>
<dbReference type="SUPFAM" id="SSF52540">
    <property type="entry name" value="P-loop containing nucleoside triphosphate hydrolases"/>
    <property type="match status" value="1"/>
</dbReference>
<protein>
    <submittedName>
        <fullName evidence="2">(4Fe-4S)-binding protein</fullName>
    </submittedName>
</protein>
<evidence type="ECO:0000313" key="2">
    <source>
        <dbReference type="EMBL" id="VFU13008.1"/>
    </source>
</evidence>
<dbReference type="PANTHER" id="PTHR43063:SF1">
    <property type="entry name" value="4FE-4S CLUSTER CONTAINING PARA FAMILY ATPASE PROTEIN"/>
    <property type="match status" value="1"/>
</dbReference>
<dbReference type="Pfam" id="PF01656">
    <property type="entry name" value="CbiA"/>
    <property type="match status" value="1"/>
</dbReference>
<feature type="domain" description="4Fe-4S ferredoxin-type" evidence="1">
    <location>
        <begin position="62"/>
        <end position="91"/>
    </location>
</feature>
<dbReference type="CDD" id="cd03110">
    <property type="entry name" value="SIMIBI_bact_arch"/>
    <property type="match status" value="1"/>
</dbReference>
<proteinExistence type="predicted"/>
<organism evidence="2">
    <name type="scientific">anaerobic digester metagenome</name>
    <dbReference type="NCBI Taxonomy" id="1263854"/>
    <lineage>
        <taxon>unclassified sequences</taxon>
        <taxon>metagenomes</taxon>
        <taxon>ecological metagenomes</taxon>
    </lineage>
</organism>
<dbReference type="Gene3D" id="3.30.70.20">
    <property type="match status" value="1"/>
</dbReference>
<dbReference type="PROSITE" id="PS51379">
    <property type="entry name" value="4FE4S_FER_2"/>
    <property type="match status" value="1"/>
</dbReference>
<dbReference type="Gene3D" id="3.40.50.300">
    <property type="entry name" value="P-loop containing nucleotide triphosphate hydrolases"/>
    <property type="match status" value="1"/>
</dbReference>
<dbReference type="EMBL" id="CAADRM010000063">
    <property type="protein sequence ID" value="VFU13008.1"/>
    <property type="molecule type" value="Genomic_DNA"/>
</dbReference>
<gene>
    <name evidence="2" type="ORF">SCFA_1550008</name>
</gene>
<dbReference type="PANTHER" id="PTHR43063">
    <property type="entry name" value="4FE-4S CLUSTER CONTAINING PARA FAMILY ATPASE PROTEIN"/>
    <property type="match status" value="1"/>
</dbReference>
<dbReference type="AlphaFoldDB" id="A0A485LXN4"/>
<dbReference type="InterPro" id="IPR002586">
    <property type="entry name" value="CobQ/CobB/MinD/ParA_Nub-bd_dom"/>
</dbReference>
<dbReference type="InterPro" id="IPR027417">
    <property type="entry name" value="P-loop_NTPase"/>
</dbReference>